<dbReference type="PANTHER" id="PTHR47955">
    <property type="entry name" value="CYTOCHROME P450 FAMILY 71 PROTEIN"/>
    <property type="match status" value="1"/>
</dbReference>
<gene>
    <name evidence="5" type="ORF">HU200_042804</name>
</gene>
<dbReference type="Proteomes" id="UP000636709">
    <property type="component" value="Unassembled WGS sequence"/>
</dbReference>
<dbReference type="GO" id="GO:0004497">
    <property type="term" value="F:monooxygenase activity"/>
    <property type="evidence" value="ECO:0007669"/>
    <property type="project" value="InterPro"/>
</dbReference>
<comment type="similarity">
    <text evidence="1">Belongs to the cytochrome P450 family.</text>
</comment>
<evidence type="ECO:0000313" key="5">
    <source>
        <dbReference type="EMBL" id="KAF8687140.1"/>
    </source>
</evidence>
<dbReference type="InterPro" id="IPR001128">
    <property type="entry name" value="Cyt_P450"/>
</dbReference>
<keyword evidence="4" id="KW-1133">Transmembrane helix</keyword>
<evidence type="ECO:0000313" key="6">
    <source>
        <dbReference type="Proteomes" id="UP000636709"/>
    </source>
</evidence>
<dbReference type="SUPFAM" id="SSF48264">
    <property type="entry name" value="Cytochrome P450"/>
    <property type="match status" value="1"/>
</dbReference>
<dbReference type="AlphaFoldDB" id="A0A835EE25"/>
<organism evidence="5 6">
    <name type="scientific">Digitaria exilis</name>
    <dbReference type="NCBI Taxonomy" id="1010633"/>
    <lineage>
        <taxon>Eukaryota</taxon>
        <taxon>Viridiplantae</taxon>
        <taxon>Streptophyta</taxon>
        <taxon>Embryophyta</taxon>
        <taxon>Tracheophyta</taxon>
        <taxon>Spermatophyta</taxon>
        <taxon>Magnoliopsida</taxon>
        <taxon>Liliopsida</taxon>
        <taxon>Poales</taxon>
        <taxon>Poaceae</taxon>
        <taxon>PACMAD clade</taxon>
        <taxon>Panicoideae</taxon>
        <taxon>Panicodae</taxon>
        <taxon>Paniceae</taxon>
        <taxon>Anthephorinae</taxon>
        <taxon>Digitaria</taxon>
    </lineage>
</organism>
<dbReference type="Gene3D" id="1.10.630.10">
    <property type="entry name" value="Cytochrome P450"/>
    <property type="match status" value="1"/>
</dbReference>
<evidence type="ECO:0008006" key="7">
    <source>
        <dbReference type="Google" id="ProtNLM"/>
    </source>
</evidence>
<accession>A0A835EE25</accession>
<protein>
    <recommendedName>
        <fullName evidence="7">Cytochrome P450</fullName>
    </recommendedName>
</protein>
<keyword evidence="4" id="KW-0472">Membrane</keyword>
<keyword evidence="2" id="KW-0479">Metal-binding</keyword>
<dbReference type="Pfam" id="PF00067">
    <property type="entry name" value="p450"/>
    <property type="match status" value="1"/>
</dbReference>
<keyword evidence="4" id="KW-0812">Transmembrane</keyword>
<dbReference type="PANTHER" id="PTHR47955:SF21">
    <property type="entry name" value="OS06G0642300 PROTEIN"/>
    <property type="match status" value="1"/>
</dbReference>
<dbReference type="EMBL" id="JACEFO010002056">
    <property type="protein sequence ID" value="KAF8687140.1"/>
    <property type="molecule type" value="Genomic_DNA"/>
</dbReference>
<evidence type="ECO:0000256" key="1">
    <source>
        <dbReference type="ARBA" id="ARBA00010617"/>
    </source>
</evidence>
<proteinExistence type="inferred from homology"/>
<sequence length="323" mass="35212">MDDLSCNLYFLARVLVIVIPLLLASLKLRTTMRDHKPRLPPGPWRLPVIGHLHHLAKTPLIHRALAGLARRCNAPVMYLRLGELDAVVVSSAAAAGEVMRTHDVAMATRPMSATVRATAAGGLGIAFSPYGERWRELRKLSAMELLSARRVRSFRAAREDEATRLVAGIAAAACPPGGELVNVTARVAASVSDSALRAMMGERFERREELLETITHALKIGAGFNMGDLFPSSRLVAAIDGTVRIAQAVQRKLFELVDYAIEQHRHRERRSGPSAATDAEEGEDLIDVLLRIHVEGGLGCSLHVGDIKAIIVVSSLRSLHFRI</sequence>
<reference evidence="5" key="1">
    <citation type="submission" date="2020-07" db="EMBL/GenBank/DDBJ databases">
        <title>Genome sequence and genetic diversity analysis of an under-domesticated orphan crop, white fonio (Digitaria exilis).</title>
        <authorList>
            <person name="Bennetzen J.L."/>
            <person name="Chen S."/>
            <person name="Ma X."/>
            <person name="Wang X."/>
            <person name="Yssel A.E.J."/>
            <person name="Chaluvadi S.R."/>
            <person name="Johnson M."/>
            <person name="Gangashetty P."/>
            <person name="Hamidou F."/>
            <person name="Sanogo M.D."/>
            <person name="Zwaenepoel A."/>
            <person name="Wallace J."/>
            <person name="Van De Peer Y."/>
            <person name="Van Deynze A."/>
        </authorList>
    </citation>
    <scope>NUCLEOTIDE SEQUENCE</scope>
    <source>
        <tissue evidence="5">Leaves</tissue>
    </source>
</reference>
<keyword evidence="3" id="KW-0408">Iron</keyword>
<name>A0A835EE25_9POAL</name>
<evidence type="ECO:0000256" key="3">
    <source>
        <dbReference type="ARBA" id="ARBA00023004"/>
    </source>
</evidence>
<dbReference type="InterPro" id="IPR036396">
    <property type="entry name" value="Cyt_P450_sf"/>
</dbReference>
<feature type="transmembrane region" description="Helical" evidence="4">
    <location>
        <begin position="6"/>
        <end position="26"/>
    </location>
</feature>
<dbReference type="GO" id="GO:0020037">
    <property type="term" value="F:heme binding"/>
    <property type="evidence" value="ECO:0007669"/>
    <property type="project" value="InterPro"/>
</dbReference>
<keyword evidence="6" id="KW-1185">Reference proteome</keyword>
<evidence type="ECO:0000256" key="2">
    <source>
        <dbReference type="ARBA" id="ARBA00022723"/>
    </source>
</evidence>
<dbReference type="GO" id="GO:0016705">
    <property type="term" value="F:oxidoreductase activity, acting on paired donors, with incorporation or reduction of molecular oxygen"/>
    <property type="evidence" value="ECO:0007669"/>
    <property type="project" value="InterPro"/>
</dbReference>
<comment type="caution">
    <text evidence="5">The sequence shown here is derived from an EMBL/GenBank/DDBJ whole genome shotgun (WGS) entry which is preliminary data.</text>
</comment>
<dbReference type="GO" id="GO:0005506">
    <property type="term" value="F:iron ion binding"/>
    <property type="evidence" value="ECO:0007669"/>
    <property type="project" value="InterPro"/>
</dbReference>
<evidence type="ECO:0000256" key="4">
    <source>
        <dbReference type="SAM" id="Phobius"/>
    </source>
</evidence>